<evidence type="ECO:0000313" key="4">
    <source>
        <dbReference type="EMBL" id="PWF26213.1"/>
    </source>
</evidence>
<dbReference type="PANTHER" id="PTHR30590">
    <property type="entry name" value="INNER MEMBRANE PROTEIN"/>
    <property type="match status" value="1"/>
</dbReference>
<dbReference type="InterPro" id="IPR052529">
    <property type="entry name" value="Bact_Transport_Assoc"/>
</dbReference>
<feature type="transmembrane region" description="Helical" evidence="1">
    <location>
        <begin position="92"/>
        <end position="109"/>
    </location>
</feature>
<dbReference type="InterPro" id="IPR007349">
    <property type="entry name" value="DUF418"/>
</dbReference>
<name>A0A2V1K4L9_9ACTO</name>
<protein>
    <submittedName>
        <fullName evidence="4">Uncharacterized protein</fullName>
    </submittedName>
</protein>
<dbReference type="OrthoDB" id="4966979at2"/>
<feature type="transmembrane region" description="Helical" evidence="1">
    <location>
        <begin position="115"/>
        <end position="133"/>
    </location>
</feature>
<keyword evidence="1" id="KW-1133">Transmembrane helix</keyword>
<evidence type="ECO:0000259" key="3">
    <source>
        <dbReference type="Pfam" id="PF07786"/>
    </source>
</evidence>
<keyword evidence="5" id="KW-1185">Reference proteome</keyword>
<dbReference type="Proteomes" id="UP000245283">
    <property type="component" value="Unassembled WGS sequence"/>
</dbReference>
<sequence length="371" mass="39412">METGPKTSTPAPNRYEGRIGGLDIARALAIFGMFYAHVAPSHDDVQGLRGIILAIPDGRSSILFALLAGVSVAILTGRNVPYGGERMRTARLRIFARAAVLLVIAGFLSVLGTQIAVILGFYAAWFVAALPFTRLGPRTLLAIAAAWAIIGPTLLPLITWVMENLGLWESGDANGFVVNTFISGHYPGLTYMAYVIAGMGIGRLDATARRVQKWLLAAGTGLALVGYGLSAALTSAFVNPFINDDGPSLQPSWTPLHPEQWLVAEPHSNTPFEAIASGGVGIAIIGLCLLGGALARNVLYPVAASGSMSLSAYTFHVLIVAFHPEWIGGASWAPVLWLIGGTIIVATAWKHYARRGPLEWIMWKVSMKAAS</sequence>
<keyword evidence="1" id="KW-0812">Transmembrane</keyword>
<dbReference type="PANTHER" id="PTHR30590:SF3">
    <property type="entry name" value="HYPOTHETICAL MEMBRANE SPANNING PROTEIN"/>
    <property type="match status" value="1"/>
</dbReference>
<dbReference type="InterPro" id="IPR012429">
    <property type="entry name" value="HGSNAT_cat"/>
</dbReference>
<feature type="domain" description="Heparan-alpha-glucosaminide N-acetyltransferase catalytic" evidence="3">
    <location>
        <begin position="18"/>
        <end position="208"/>
    </location>
</feature>
<comment type="caution">
    <text evidence="4">The sequence shown here is derived from an EMBL/GenBank/DDBJ whole genome shotgun (WGS) entry which is preliminary data.</text>
</comment>
<feature type="transmembrane region" description="Helical" evidence="1">
    <location>
        <begin position="214"/>
        <end position="238"/>
    </location>
</feature>
<evidence type="ECO:0000256" key="1">
    <source>
        <dbReference type="SAM" id="Phobius"/>
    </source>
</evidence>
<evidence type="ECO:0000259" key="2">
    <source>
        <dbReference type="Pfam" id="PF04235"/>
    </source>
</evidence>
<feature type="domain" description="DUF418" evidence="2">
    <location>
        <begin position="272"/>
        <end position="365"/>
    </location>
</feature>
<feature type="transmembrane region" description="Helical" evidence="1">
    <location>
        <begin position="60"/>
        <end position="80"/>
    </location>
</feature>
<feature type="transmembrane region" description="Helical" evidence="1">
    <location>
        <begin position="182"/>
        <end position="202"/>
    </location>
</feature>
<dbReference type="EMBL" id="QETB01000004">
    <property type="protein sequence ID" value="PWF26213.1"/>
    <property type="molecule type" value="Genomic_DNA"/>
</dbReference>
<accession>A0A2V1K4L9</accession>
<feature type="transmembrane region" description="Helical" evidence="1">
    <location>
        <begin position="302"/>
        <end position="323"/>
    </location>
</feature>
<organism evidence="4 5">
    <name type="scientific">Ancrocorticia populi</name>
    <dbReference type="NCBI Taxonomy" id="2175228"/>
    <lineage>
        <taxon>Bacteria</taxon>
        <taxon>Bacillati</taxon>
        <taxon>Actinomycetota</taxon>
        <taxon>Actinomycetes</taxon>
        <taxon>Actinomycetales</taxon>
        <taxon>Actinomycetaceae</taxon>
        <taxon>Ancrocorticia</taxon>
    </lineage>
</organism>
<gene>
    <name evidence="4" type="ORF">DD236_09115</name>
</gene>
<dbReference type="AlphaFoldDB" id="A0A2V1K4L9"/>
<reference evidence="5" key="1">
    <citation type="submission" date="2018-05" db="EMBL/GenBank/DDBJ databases">
        <authorList>
            <person name="Li Y."/>
        </authorList>
    </citation>
    <scope>NUCLEOTIDE SEQUENCE [LARGE SCALE GENOMIC DNA]</scope>
    <source>
        <strain evidence="5">sk1b4</strain>
    </source>
</reference>
<dbReference type="Pfam" id="PF07786">
    <property type="entry name" value="HGSNAT_cat"/>
    <property type="match status" value="1"/>
</dbReference>
<feature type="transmembrane region" description="Helical" evidence="1">
    <location>
        <begin position="140"/>
        <end position="162"/>
    </location>
</feature>
<dbReference type="RefSeq" id="WP_109094040.1">
    <property type="nucleotide sequence ID" value="NZ_QETB01000004.1"/>
</dbReference>
<proteinExistence type="predicted"/>
<dbReference type="Pfam" id="PF04235">
    <property type="entry name" value="DUF418"/>
    <property type="match status" value="1"/>
</dbReference>
<keyword evidence="1" id="KW-0472">Membrane</keyword>
<feature type="transmembrane region" description="Helical" evidence="1">
    <location>
        <begin position="329"/>
        <end position="349"/>
    </location>
</feature>
<evidence type="ECO:0000313" key="5">
    <source>
        <dbReference type="Proteomes" id="UP000245283"/>
    </source>
</evidence>
<feature type="transmembrane region" description="Helical" evidence="1">
    <location>
        <begin position="274"/>
        <end position="295"/>
    </location>
</feature>